<dbReference type="EMBL" id="DF237321">
    <property type="protein sequence ID" value="GAQ87714.1"/>
    <property type="molecule type" value="Genomic_DNA"/>
</dbReference>
<dbReference type="GO" id="GO:0007018">
    <property type="term" value="P:microtubule-based movement"/>
    <property type="evidence" value="ECO:0000318"/>
    <property type="project" value="GO_Central"/>
</dbReference>
<dbReference type="GO" id="GO:0005737">
    <property type="term" value="C:cytoplasm"/>
    <property type="evidence" value="ECO:0000318"/>
    <property type="project" value="GO_Central"/>
</dbReference>
<evidence type="ECO:0000313" key="2">
    <source>
        <dbReference type="EMBL" id="GAQ87714.1"/>
    </source>
</evidence>
<dbReference type="PANTHER" id="PTHR21255:SF7">
    <property type="entry name" value="DYNEIN LIGHT CHAIN TCTEX-TYPE PROTEIN 2B"/>
    <property type="match status" value="1"/>
</dbReference>
<dbReference type="Gene3D" id="3.30.1140.40">
    <property type="entry name" value="Tctex-1"/>
    <property type="match status" value="1"/>
</dbReference>
<dbReference type="CDD" id="cd21459">
    <property type="entry name" value="DLC-like_TCTEX1D2"/>
    <property type="match status" value="1"/>
</dbReference>
<reference evidence="2 3" key="1">
    <citation type="journal article" date="2014" name="Nat. Commun.">
        <title>Klebsormidium flaccidum genome reveals primary factors for plant terrestrial adaptation.</title>
        <authorList>
            <person name="Hori K."/>
            <person name="Maruyama F."/>
            <person name="Fujisawa T."/>
            <person name="Togashi T."/>
            <person name="Yamamoto N."/>
            <person name="Seo M."/>
            <person name="Sato S."/>
            <person name="Yamada T."/>
            <person name="Mori H."/>
            <person name="Tajima N."/>
            <person name="Moriyama T."/>
            <person name="Ikeuchi M."/>
            <person name="Watanabe M."/>
            <person name="Wada H."/>
            <person name="Kobayashi K."/>
            <person name="Saito M."/>
            <person name="Masuda T."/>
            <person name="Sasaki-Sekimoto Y."/>
            <person name="Mashiguchi K."/>
            <person name="Awai K."/>
            <person name="Shimojima M."/>
            <person name="Masuda S."/>
            <person name="Iwai M."/>
            <person name="Nobusawa T."/>
            <person name="Narise T."/>
            <person name="Kondo S."/>
            <person name="Saito H."/>
            <person name="Sato R."/>
            <person name="Murakawa M."/>
            <person name="Ihara Y."/>
            <person name="Oshima-Yamada Y."/>
            <person name="Ohtaka K."/>
            <person name="Satoh M."/>
            <person name="Sonobe K."/>
            <person name="Ishii M."/>
            <person name="Ohtani R."/>
            <person name="Kanamori-Sato M."/>
            <person name="Honoki R."/>
            <person name="Miyazaki D."/>
            <person name="Mochizuki H."/>
            <person name="Umetsu J."/>
            <person name="Higashi K."/>
            <person name="Shibata D."/>
            <person name="Kamiya Y."/>
            <person name="Sato N."/>
            <person name="Nakamura Y."/>
            <person name="Tabata S."/>
            <person name="Ida S."/>
            <person name="Kurokawa K."/>
            <person name="Ohta H."/>
        </authorList>
    </citation>
    <scope>NUCLEOTIDE SEQUENCE [LARGE SCALE GENOMIC DNA]</scope>
    <source>
        <strain evidence="2 3">NIES-2285</strain>
    </source>
</reference>
<dbReference type="OrthoDB" id="10260741at2759"/>
<dbReference type="GO" id="GO:0005868">
    <property type="term" value="C:cytoplasmic dynein complex"/>
    <property type="evidence" value="ECO:0000318"/>
    <property type="project" value="GO_Central"/>
</dbReference>
<gene>
    <name evidence="2" type="ORF">KFL_003720050</name>
</gene>
<evidence type="ECO:0000313" key="3">
    <source>
        <dbReference type="Proteomes" id="UP000054558"/>
    </source>
</evidence>
<dbReference type="PANTHER" id="PTHR21255">
    <property type="entry name" value="T-COMPLEX-ASSOCIATED-TESTIS-EXPRESSED 1/ DYNEIN LIGHT CHAIN"/>
    <property type="match status" value="1"/>
</dbReference>
<accession>A0A1Y1I9S0</accession>
<dbReference type="FunFam" id="3.30.1140.40:FF:000003">
    <property type="entry name" value="tctex1 domain-containing protein 2"/>
    <property type="match status" value="1"/>
</dbReference>
<comment type="similarity">
    <text evidence="1">Belongs to the dynein light chain Tctex-type family.</text>
</comment>
<evidence type="ECO:0000256" key="1">
    <source>
        <dbReference type="ARBA" id="ARBA00005361"/>
    </source>
</evidence>
<dbReference type="Pfam" id="PF03645">
    <property type="entry name" value="Tctex-1"/>
    <property type="match status" value="1"/>
</dbReference>
<dbReference type="OMA" id="CRQMAKT"/>
<dbReference type="Proteomes" id="UP000054558">
    <property type="component" value="Unassembled WGS sequence"/>
</dbReference>
<dbReference type="GO" id="GO:0045505">
    <property type="term" value="F:dynein intermediate chain binding"/>
    <property type="evidence" value="ECO:0000318"/>
    <property type="project" value="GO_Central"/>
</dbReference>
<dbReference type="AlphaFoldDB" id="A0A1Y1I9S0"/>
<dbReference type="STRING" id="105231.A0A1Y1I9S0"/>
<sequence length="132" mass="14863">MGDLGPPKELVYENTYITSPEGYGKDQVFQSSKVRSVIKEVLQSMLAQLEYDPLKAAQTAKELSDQVKDRVKELGYARYKLLVQVTIGEKKGQGIRLASRCMWDTSTDNCASESFETEAIFCVAQVYGLYFE</sequence>
<proteinExistence type="inferred from homology"/>
<keyword evidence="3" id="KW-1185">Reference proteome</keyword>
<dbReference type="InterPro" id="IPR038586">
    <property type="entry name" value="Tctex-1-like_sf"/>
</dbReference>
<name>A0A1Y1I9S0_KLENI</name>
<protein>
    <submittedName>
        <fullName evidence="2">Uncharacterized protein</fullName>
    </submittedName>
</protein>
<organism evidence="2 3">
    <name type="scientific">Klebsormidium nitens</name>
    <name type="common">Green alga</name>
    <name type="synonym">Ulothrix nitens</name>
    <dbReference type="NCBI Taxonomy" id="105231"/>
    <lineage>
        <taxon>Eukaryota</taxon>
        <taxon>Viridiplantae</taxon>
        <taxon>Streptophyta</taxon>
        <taxon>Klebsormidiophyceae</taxon>
        <taxon>Klebsormidiales</taxon>
        <taxon>Klebsormidiaceae</taxon>
        <taxon>Klebsormidium</taxon>
    </lineage>
</organism>
<dbReference type="InterPro" id="IPR005334">
    <property type="entry name" value="Tctex-1-like"/>
</dbReference>